<dbReference type="InterPro" id="IPR045344">
    <property type="entry name" value="C-JID"/>
</dbReference>
<dbReference type="GO" id="GO:0007165">
    <property type="term" value="P:signal transduction"/>
    <property type="evidence" value="ECO:0007669"/>
    <property type="project" value="InterPro"/>
</dbReference>
<proteinExistence type="predicted"/>
<dbReference type="InterPro" id="IPR002182">
    <property type="entry name" value="NB-ARC"/>
</dbReference>
<accession>A0A2N9GXN8</accession>
<dbReference type="InterPro" id="IPR011713">
    <property type="entry name" value="Leu-rich_rpt_3"/>
</dbReference>
<evidence type="ECO:0000256" key="6">
    <source>
        <dbReference type="ARBA" id="ARBA00023027"/>
    </source>
</evidence>
<evidence type="ECO:0000259" key="8">
    <source>
        <dbReference type="PROSITE" id="PS50104"/>
    </source>
</evidence>
<evidence type="ECO:0000256" key="3">
    <source>
        <dbReference type="ARBA" id="ARBA00022737"/>
    </source>
</evidence>
<dbReference type="EC" id="3.2.2.6" evidence="1"/>
<dbReference type="GO" id="GO:0061809">
    <property type="term" value="F:NAD+ nucleosidase activity, cyclic ADP-ribose generating"/>
    <property type="evidence" value="ECO:0007669"/>
    <property type="project" value="UniProtKB-EC"/>
</dbReference>
<dbReference type="InterPro" id="IPR058192">
    <property type="entry name" value="WHD_ROQ1-like"/>
</dbReference>
<evidence type="ECO:0000256" key="2">
    <source>
        <dbReference type="ARBA" id="ARBA00022614"/>
    </source>
</evidence>
<dbReference type="SUPFAM" id="SSF52200">
    <property type="entry name" value="Toll/Interleukin receptor TIR domain"/>
    <property type="match status" value="1"/>
</dbReference>
<dbReference type="Pfam" id="PF00931">
    <property type="entry name" value="NB-ARC"/>
    <property type="match status" value="1"/>
</dbReference>
<dbReference type="InterPro" id="IPR027417">
    <property type="entry name" value="P-loop_NTPase"/>
</dbReference>
<dbReference type="Pfam" id="PF23286">
    <property type="entry name" value="LRR_13"/>
    <property type="match status" value="1"/>
</dbReference>
<protein>
    <recommendedName>
        <fullName evidence="1">ADP-ribosyl cyclase/cyclic ADP-ribose hydrolase</fullName>
        <ecNumber evidence="1">3.2.2.6</ecNumber>
    </recommendedName>
</protein>
<sequence length="1142" mass="129061">MAFVTPKTASDPSSSSSALARWEYDVFLSFRGEDTRKNFTGHLYSALDQRGIRTFRDDEKREKGKPISPKLLNAIQVSRFAVIVLSRNYASSSWCLDELVKIVECTEETGLIALPVFYHVNPSDVRKQMGTFAEAFAELEGHIKNKEKVQTWKYALTQVANLSGWDLQDEEKSGNGGLVPLQKQLLSDILIESNIAISNVQWGINVIRNRLCHKKVIVILDDVDQTEQLEALAGDRGWFGRGSIIIITTRDQHLLIRNEVTEEEIYKAKTLNDDEALKLFSRKAFKQDYPAEGYEVLSKKVIYYAQGLPLALEVLGSFLFHRKPDAWESALGRLKESPERKILDVLQISFDGLRKTEQKVFLDIACFFKGMNKDCVANILRTDHYKPHIDIDVLMEKSLITISRSGTLWMHDLLQELGKEIVCCESPEEPGQRSRLWCSEHVLHVLKHSTGTEKVESISLSSPSKGEEHLNVEAFSKMKNLRLLKISNVQLPHGLNYLSNELRFLNWDGYPLESMPTSFQPYKLVELIMPHSRIKQLWDGIGSSEWLKLINLSNSKNLIMTPDFTRVPNLEILILQGCTRMSKIHASLGDLKRLILLDLNGCIGLKSLPYKISLESLEIFVLSGCSRLKKFPEIVGNMLRLSKLYLDGTAIKELPLSVERLTGLTLLNLRDCKNFSSLPSGIFNLTSLKTLTLSCCSKLDELPEHLGNVEGLEELDVSGTAIRELPSSIVHLKNLTALSLRGCEGLSSKSSNKLLPFPSIPSPDIMSLIWPSLSVLCSLTKLDLSYCNLQAISKDIGCLSSLRELNLSGNNFVSLPESVNQLSNLLYMDIVNCTSLRLLPELPLNIGFVVANGCSKLEALPDPLELKFGFKPMFDLLNCFKLVENQGYGDMFLTMLRSYHQERYCEHPKSLSYGFGIVIPGSKIPKWYSHQSVGTSVNLQVPSYLCNKMGITFCAVFVLHQHHPPDQLDDLYLAKPHKTRHLLGWKFSANGHDCQTSTYFPFNEDSGKVESHHLWLYYLPPKFFKINWNKGWDTISANGFSQIGIKFYTRGPGLEVKKCGIGVVYEQDIEDISQTNELEFFTVDDCNNFVVAVEGSEIESSHVDHDRDGPSGEHRSNETQHRNIIDRLMLCLGFWIENFCTR</sequence>
<feature type="domain" description="TIR" evidence="8">
    <location>
        <begin position="22"/>
        <end position="185"/>
    </location>
</feature>
<evidence type="ECO:0000313" key="9">
    <source>
        <dbReference type="EMBL" id="SPD04131.1"/>
    </source>
</evidence>
<keyword evidence="6" id="KW-0520">NAD</keyword>
<dbReference type="Pfam" id="PF23282">
    <property type="entry name" value="WHD_ROQ1"/>
    <property type="match status" value="1"/>
</dbReference>
<dbReference type="PROSITE" id="PS51450">
    <property type="entry name" value="LRR"/>
    <property type="match status" value="1"/>
</dbReference>
<evidence type="ECO:0000256" key="7">
    <source>
        <dbReference type="ARBA" id="ARBA00047304"/>
    </source>
</evidence>
<dbReference type="EMBL" id="OIVN01002496">
    <property type="protein sequence ID" value="SPD04131.1"/>
    <property type="molecule type" value="Genomic_DNA"/>
</dbReference>
<evidence type="ECO:0000256" key="1">
    <source>
        <dbReference type="ARBA" id="ARBA00011982"/>
    </source>
</evidence>
<evidence type="ECO:0000256" key="4">
    <source>
        <dbReference type="ARBA" id="ARBA00022801"/>
    </source>
</evidence>
<dbReference type="InterPro" id="IPR000157">
    <property type="entry name" value="TIR_dom"/>
</dbReference>
<keyword evidence="2" id="KW-0433">Leucine-rich repeat</keyword>
<dbReference type="InterPro" id="IPR035897">
    <property type="entry name" value="Toll_tir_struct_dom_sf"/>
</dbReference>
<dbReference type="Pfam" id="PF07725">
    <property type="entry name" value="LRR_3"/>
    <property type="match status" value="1"/>
</dbReference>
<name>A0A2N9GXN8_FAGSY</name>
<dbReference type="Gene3D" id="1.10.8.430">
    <property type="entry name" value="Helical domain of apoptotic protease-activating factors"/>
    <property type="match status" value="1"/>
</dbReference>
<dbReference type="SUPFAM" id="SSF52058">
    <property type="entry name" value="L domain-like"/>
    <property type="match status" value="2"/>
</dbReference>
<dbReference type="PANTHER" id="PTHR11017:SF573">
    <property type="entry name" value="ADP-RIBOSYL CYCLASE_CYCLIC ADP-RIBOSE HYDROLASE"/>
    <property type="match status" value="1"/>
</dbReference>
<dbReference type="Pfam" id="PF01582">
    <property type="entry name" value="TIR"/>
    <property type="match status" value="1"/>
</dbReference>
<dbReference type="SMART" id="SM00255">
    <property type="entry name" value="TIR"/>
    <property type="match status" value="1"/>
</dbReference>
<dbReference type="PRINTS" id="PR00364">
    <property type="entry name" value="DISEASERSIST"/>
</dbReference>
<dbReference type="PANTHER" id="PTHR11017">
    <property type="entry name" value="LEUCINE-RICH REPEAT-CONTAINING PROTEIN"/>
    <property type="match status" value="1"/>
</dbReference>
<evidence type="ECO:0000256" key="5">
    <source>
        <dbReference type="ARBA" id="ARBA00022821"/>
    </source>
</evidence>
<dbReference type="SUPFAM" id="SSF52540">
    <property type="entry name" value="P-loop containing nucleoside triphosphate hydrolases"/>
    <property type="match status" value="1"/>
</dbReference>
<reference evidence="9" key="1">
    <citation type="submission" date="2018-02" db="EMBL/GenBank/DDBJ databases">
        <authorList>
            <person name="Cohen D.B."/>
            <person name="Kent A.D."/>
        </authorList>
    </citation>
    <scope>NUCLEOTIDE SEQUENCE</scope>
</reference>
<dbReference type="Pfam" id="PF20160">
    <property type="entry name" value="C-JID"/>
    <property type="match status" value="1"/>
</dbReference>
<keyword evidence="3" id="KW-0677">Repeat</keyword>
<dbReference type="InterPro" id="IPR032675">
    <property type="entry name" value="LRR_dom_sf"/>
</dbReference>
<organism evidence="9">
    <name type="scientific">Fagus sylvatica</name>
    <name type="common">Beechnut</name>
    <dbReference type="NCBI Taxonomy" id="28930"/>
    <lineage>
        <taxon>Eukaryota</taxon>
        <taxon>Viridiplantae</taxon>
        <taxon>Streptophyta</taxon>
        <taxon>Embryophyta</taxon>
        <taxon>Tracheophyta</taxon>
        <taxon>Spermatophyta</taxon>
        <taxon>Magnoliopsida</taxon>
        <taxon>eudicotyledons</taxon>
        <taxon>Gunneridae</taxon>
        <taxon>Pentapetalae</taxon>
        <taxon>rosids</taxon>
        <taxon>fabids</taxon>
        <taxon>Fagales</taxon>
        <taxon>Fagaceae</taxon>
        <taxon>Fagus</taxon>
    </lineage>
</organism>
<dbReference type="SMART" id="SM00369">
    <property type="entry name" value="LRR_TYP"/>
    <property type="match status" value="4"/>
</dbReference>
<dbReference type="GO" id="GO:0043531">
    <property type="term" value="F:ADP binding"/>
    <property type="evidence" value="ECO:0007669"/>
    <property type="project" value="InterPro"/>
</dbReference>
<dbReference type="Gene3D" id="3.40.50.10140">
    <property type="entry name" value="Toll/interleukin-1 receptor homology (TIR) domain"/>
    <property type="match status" value="1"/>
</dbReference>
<dbReference type="InterPro" id="IPR042197">
    <property type="entry name" value="Apaf_helical"/>
</dbReference>
<dbReference type="InterPro" id="IPR058546">
    <property type="entry name" value="RPS4B/Roq1-like_LRR"/>
</dbReference>
<comment type="catalytic activity">
    <reaction evidence="7">
        <text>NAD(+) + H2O = ADP-D-ribose + nicotinamide + H(+)</text>
        <dbReference type="Rhea" id="RHEA:16301"/>
        <dbReference type="ChEBI" id="CHEBI:15377"/>
        <dbReference type="ChEBI" id="CHEBI:15378"/>
        <dbReference type="ChEBI" id="CHEBI:17154"/>
        <dbReference type="ChEBI" id="CHEBI:57540"/>
        <dbReference type="ChEBI" id="CHEBI:57967"/>
        <dbReference type="EC" id="3.2.2.6"/>
    </reaction>
    <physiologicalReaction direction="left-to-right" evidence="7">
        <dbReference type="Rhea" id="RHEA:16302"/>
    </physiologicalReaction>
</comment>
<dbReference type="GO" id="GO:0006952">
    <property type="term" value="P:defense response"/>
    <property type="evidence" value="ECO:0007669"/>
    <property type="project" value="InterPro"/>
</dbReference>
<dbReference type="InterPro" id="IPR003591">
    <property type="entry name" value="Leu-rich_rpt_typical-subtyp"/>
</dbReference>
<keyword evidence="5" id="KW-0611">Plant defense</keyword>
<dbReference type="InterPro" id="IPR001611">
    <property type="entry name" value="Leu-rich_rpt"/>
</dbReference>
<dbReference type="FunFam" id="3.40.50.10140:FF:000007">
    <property type="entry name" value="Disease resistance protein (TIR-NBS-LRR class)"/>
    <property type="match status" value="1"/>
</dbReference>
<keyword evidence="4" id="KW-0378">Hydrolase</keyword>
<dbReference type="InterPro" id="IPR044974">
    <property type="entry name" value="Disease_R_plants"/>
</dbReference>
<dbReference type="PROSITE" id="PS50104">
    <property type="entry name" value="TIR"/>
    <property type="match status" value="1"/>
</dbReference>
<gene>
    <name evidence="9" type="ORF">FSB_LOCUS32013</name>
</gene>
<dbReference type="Gene3D" id="3.80.10.10">
    <property type="entry name" value="Ribonuclease Inhibitor"/>
    <property type="match status" value="2"/>
</dbReference>
<dbReference type="AlphaFoldDB" id="A0A2N9GXN8"/>